<accession>A0A1G9Z7T6</accession>
<protein>
    <recommendedName>
        <fullName evidence="1">DUF5057 domain-containing protein</fullName>
    </recommendedName>
</protein>
<dbReference type="Pfam" id="PF16480">
    <property type="entry name" value="DUF5057"/>
    <property type="match status" value="1"/>
</dbReference>
<dbReference type="RefSeq" id="WP_074522069.1">
    <property type="nucleotide sequence ID" value="NZ_FNHZ01000007.1"/>
</dbReference>
<name>A0A1G9Z7T6_9FIRM</name>
<proteinExistence type="predicted"/>
<feature type="domain" description="DUF5057" evidence="1">
    <location>
        <begin position="160"/>
        <end position="485"/>
    </location>
</feature>
<dbReference type="Proteomes" id="UP000187651">
    <property type="component" value="Unassembled WGS sequence"/>
</dbReference>
<evidence type="ECO:0000313" key="3">
    <source>
        <dbReference type="Proteomes" id="UP000187651"/>
    </source>
</evidence>
<sequence>MNKEFKKDLYKIALLLVVIFCISLLAILKGSKSSTVAADTVSYPIRVLEIEPSGASKYNNYSSAKQILKWFGFKVKNIKKSNYTNYVTIDSIASNGFIGMNSDIVNDYDLVIIGDYNPKGYLASGALQGNGNYSPAGKFLKMNLSIESTGETVYAAFSGNDFTLKSLNKLMNFIDNGKPLVLANSIYNAINEKTSTNSSNYSVNVYKLAPYYLEKNGHNTSNIFDETKDISLNYISHPEISLDDDFKADYDSNKIINSKKVLASSLSSFEIYGQIGSTSESYDLDIYIDKNGDGIFSEIAGEEYELYYSSTRSTDSKITTDNKGNFRVSLALPTELRGYVGIKLVATNKMGGSCQDTGCIIVSEEDVSEVKVLQIVPLDDVTTGNFLLEDEAFMERFDAISDLVGIDLSIDSVSVNDFVSWYDGVDYEMNGLDIYDESKNKLYKYDMLVLGFYDNFNREDIESESALNNIEDFINSGRAVLFSHDNFIYSAYSDVNYENVRVLDMSSAKKSNIDTSFNLTSRFRNMAGMDRYGVSDKSVTSVAGANKATVFDDNYQGYTNLNLMRRGTDNGNPFKIYTNISDEINKSVLTTTNVRQLNKGQVTEYPYGIDESITVSKTHSQWFVVDLEATNSKLIDSSKDVVVWYALYSSDSGSYYHLSGVDALNNYYIYSKGNITYSGCGHSEVTKDAELKLFVNTVVKAIKSGNSTPKISSTTGIKTGSNSYEQAIRSNDLSYLSDLTTTTNYLRFTVTDIDMGISNGAYSYGRAFWDVDGDGSFTEGVDVILEEYEGDNCLRNKVENVLDLRDYLNLTNSEGISLYDSLTRGDLVITIYAEDVNKTRGTTSFSLARRDLFDLD</sequence>
<keyword evidence="3" id="KW-1185">Reference proteome</keyword>
<organism evidence="2 3">
    <name type="scientific">Lachnospira pectinoschiza</name>
    <dbReference type="NCBI Taxonomy" id="28052"/>
    <lineage>
        <taxon>Bacteria</taxon>
        <taxon>Bacillati</taxon>
        <taxon>Bacillota</taxon>
        <taxon>Clostridia</taxon>
        <taxon>Lachnospirales</taxon>
        <taxon>Lachnospiraceae</taxon>
        <taxon>Lachnospira</taxon>
    </lineage>
</organism>
<gene>
    <name evidence="2" type="ORF">SAMN05216544_2060</name>
</gene>
<dbReference type="EMBL" id="FNHZ01000007">
    <property type="protein sequence ID" value="SDN17177.1"/>
    <property type="molecule type" value="Genomic_DNA"/>
</dbReference>
<dbReference type="InterPro" id="IPR032480">
    <property type="entry name" value="DUF5057"/>
</dbReference>
<evidence type="ECO:0000313" key="2">
    <source>
        <dbReference type="EMBL" id="SDN17177.1"/>
    </source>
</evidence>
<evidence type="ECO:0000259" key="1">
    <source>
        <dbReference type="Pfam" id="PF16480"/>
    </source>
</evidence>
<dbReference type="AlphaFoldDB" id="A0A1G9Z7T6"/>
<reference evidence="3" key="1">
    <citation type="submission" date="2016-10" db="EMBL/GenBank/DDBJ databases">
        <authorList>
            <person name="Varghese N."/>
            <person name="Submissions S."/>
        </authorList>
    </citation>
    <scope>NUCLEOTIDE SEQUENCE [LARGE SCALE GENOMIC DNA]</scope>
    <source>
        <strain evidence="3">M83</strain>
    </source>
</reference>
<dbReference type="OrthoDB" id="38701at2"/>